<keyword evidence="2" id="KW-0812">Transmembrane</keyword>
<dbReference type="EMBL" id="BSYJ01000002">
    <property type="protein sequence ID" value="GMG86376.1"/>
    <property type="molecule type" value="Genomic_DNA"/>
</dbReference>
<feature type="transmembrane region" description="Helical" evidence="2">
    <location>
        <begin position="6"/>
        <end position="28"/>
    </location>
</feature>
<evidence type="ECO:0000256" key="2">
    <source>
        <dbReference type="SAM" id="Phobius"/>
    </source>
</evidence>
<dbReference type="Proteomes" id="UP001224392">
    <property type="component" value="Unassembled WGS sequence"/>
</dbReference>
<reference evidence="3 4" key="1">
    <citation type="submission" date="2023-04" db="EMBL/GenBank/DDBJ databases">
        <title>Marinobulbifer ophiurae gen. nov., sp. Nov., isolate from tissue of brittle star Ophioplocus japonicus.</title>
        <authorList>
            <person name="Kawano K."/>
            <person name="Sawayama S."/>
            <person name="Nakagawa S."/>
        </authorList>
    </citation>
    <scope>NUCLEOTIDE SEQUENCE [LARGE SCALE GENOMIC DNA]</scope>
    <source>
        <strain evidence="3 4">NKW57</strain>
    </source>
</reference>
<feature type="region of interest" description="Disordered" evidence="1">
    <location>
        <begin position="114"/>
        <end position="145"/>
    </location>
</feature>
<evidence type="ECO:0000313" key="4">
    <source>
        <dbReference type="Proteomes" id="UP001224392"/>
    </source>
</evidence>
<sequence length="227" mass="24906">MERVGIAQRFFWPISAALVLHLAVFYLMKDLQLGDYPSMPGPDSARLNVTLRFASVTEPNLDPKSPTNADPEIDSKLAPDISPVLSSAWREPEVQSPAPEAAASRQIHTAIPAPGAALAPKPSISKEDASDAGASDAKINGTVFDPRLRERIQRAQSTRSLPADSGDIEEMTAQGTFIRRGDYCAERRALVTNDIDFVVYQDFKVKCSKRKADKDRVDRLAERFGIP</sequence>
<keyword evidence="2" id="KW-1133">Transmembrane helix</keyword>
<keyword evidence="4" id="KW-1185">Reference proteome</keyword>
<name>A0ABQ6LWD5_9GAMM</name>
<evidence type="ECO:0000313" key="3">
    <source>
        <dbReference type="EMBL" id="GMG86376.1"/>
    </source>
</evidence>
<organism evidence="3 4">
    <name type="scientific">Biformimicrobium ophioploci</name>
    <dbReference type="NCBI Taxonomy" id="3036711"/>
    <lineage>
        <taxon>Bacteria</taxon>
        <taxon>Pseudomonadati</taxon>
        <taxon>Pseudomonadota</taxon>
        <taxon>Gammaproteobacteria</taxon>
        <taxon>Cellvibrionales</taxon>
        <taxon>Microbulbiferaceae</taxon>
        <taxon>Biformimicrobium</taxon>
    </lineage>
</organism>
<keyword evidence="2" id="KW-0472">Membrane</keyword>
<evidence type="ECO:0000256" key="1">
    <source>
        <dbReference type="SAM" id="MobiDB-lite"/>
    </source>
</evidence>
<feature type="region of interest" description="Disordered" evidence="1">
    <location>
        <begin position="58"/>
        <end position="77"/>
    </location>
</feature>
<dbReference type="RefSeq" id="WP_285762898.1">
    <property type="nucleotide sequence ID" value="NZ_BSYJ01000002.1"/>
</dbReference>
<proteinExistence type="predicted"/>
<gene>
    <name evidence="3" type="ORF">MNKW57_06970</name>
</gene>
<comment type="caution">
    <text evidence="3">The sequence shown here is derived from an EMBL/GenBank/DDBJ whole genome shotgun (WGS) entry which is preliminary data.</text>
</comment>
<accession>A0ABQ6LWD5</accession>
<protein>
    <submittedName>
        <fullName evidence="3">Uncharacterized protein</fullName>
    </submittedName>
</protein>